<organism evidence="7 8">
    <name type="scientific">Drosophila rubida</name>
    <dbReference type="NCBI Taxonomy" id="30044"/>
    <lineage>
        <taxon>Eukaryota</taxon>
        <taxon>Metazoa</taxon>
        <taxon>Ecdysozoa</taxon>
        <taxon>Arthropoda</taxon>
        <taxon>Hexapoda</taxon>
        <taxon>Insecta</taxon>
        <taxon>Pterygota</taxon>
        <taxon>Neoptera</taxon>
        <taxon>Endopterygota</taxon>
        <taxon>Diptera</taxon>
        <taxon>Brachycera</taxon>
        <taxon>Muscomorpha</taxon>
        <taxon>Ephydroidea</taxon>
        <taxon>Drosophilidae</taxon>
        <taxon>Drosophila</taxon>
    </lineage>
</organism>
<evidence type="ECO:0000259" key="6">
    <source>
        <dbReference type="PROSITE" id="PS51336"/>
    </source>
</evidence>
<reference evidence="7" key="1">
    <citation type="journal article" date="2021" name="Mol. Ecol. Resour.">
        <title>Phylogenomic analyses of the genus Drosophila reveals genomic signals of climate adaptation.</title>
        <authorList>
            <person name="Li F."/>
            <person name="Rane R.V."/>
            <person name="Luria V."/>
            <person name="Xiong Z."/>
            <person name="Chen J."/>
            <person name="Li Z."/>
            <person name="Catullo R.A."/>
            <person name="Griffin P.C."/>
            <person name="Schiffer M."/>
            <person name="Pearce S."/>
            <person name="Lee S.F."/>
            <person name="McElroy K."/>
            <person name="Stocker A."/>
            <person name="Shirriffs J."/>
            <person name="Cockerell F."/>
            <person name="Coppin C."/>
            <person name="Sgro C.M."/>
            <person name="Karger A."/>
            <person name="Cain J.W."/>
            <person name="Weber J.A."/>
            <person name="Santpere G."/>
            <person name="Kirschner M.W."/>
            <person name="Hoffmann A.A."/>
            <person name="Oakeshott J.G."/>
            <person name="Zhang G."/>
        </authorList>
    </citation>
    <scope>NUCLEOTIDE SEQUENCE</scope>
    <source>
        <strain evidence="7">BGI-SZ-2011g</strain>
    </source>
</reference>
<dbReference type="PANTHER" id="PTHR12086">
    <property type="entry name" value="EF-HAND DOMAIN C-TERMINAL CONTAINING PROTEIN"/>
    <property type="match status" value="1"/>
</dbReference>
<dbReference type="PANTHER" id="PTHR12086:SF11">
    <property type="entry name" value="EF-HAND DOMAIN-CONTAINING FAMILY MEMBER C2"/>
    <property type="match status" value="1"/>
</dbReference>
<proteinExistence type="predicted"/>
<feature type="domain" description="DM10" evidence="6">
    <location>
        <begin position="84"/>
        <end position="191"/>
    </location>
</feature>
<dbReference type="EMBL" id="JAJJHW010003889">
    <property type="protein sequence ID" value="KAH8355337.1"/>
    <property type="molecule type" value="Genomic_DNA"/>
</dbReference>
<dbReference type="InterPro" id="IPR040193">
    <property type="entry name" value="EFHC1/EFHC2/EFHB"/>
</dbReference>
<dbReference type="SMART" id="SM00676">
    <property type="entry name" value="DM10"/>
    <property type="match status" value="3"/>
</dbReference>
<gene>
    <name evidence="7" type="ORF">KR093_011260</name>
</gene>
<comment type="subcellular location">
    <subcellularLocation>
        <location evidence="1">Cytoplasm</location>
        <location evidence="1">Cytoskeleton</location>
        <location evidence="1">Cilium axoneme</location>
    </subcellularLocation>
</comment>
<dbReference type="Proteomes" id="UP001200034">
    <property type="component" value="Unassembled WGS sequence"/>
</dbReference>
<dbReference type="FunFam" id="2.30.29.170:FF:000004">
    <property type="entry name" value="EF-hand domain containing 2"/>
    <property type="match status" value="2"/>
</dbReference>
<keyword evidence="4" id="KW-0206">Cytoskeleton</keyword>
<sequence>MLRLPGMPLLPGAQFYDYSKRRHPRRQTLMHYQGIHMLSDRREPELVEPNGPLVDPKCPPVASEMSALWAPKISIKLPPWLAYDKQVLCFNAYFKEPLTEIYHAPYQVRKVKIYFYLEDGTMQVTEPKVENSGIPQGCLVHRQRIPKAPPSDREFISIFDLNVDTNVQIFDRIYHITGCDIFTRQFLNRAGIPVPVSQLEPNDPTTEMRKRSALKQAPKTDSNVFPKRHSFAQFLEFDRRVLKFQGYWNDRSEFGDVRRLDICYYLADDTIDIKEKFPRNSGREGPNTFLKRAKLPKEFTGMALPGQQTSVTLLNVLGSNMRDVRYVADPLNTGQKQVQHYTDQDLQIGAVLNVFGREVVLTSCDQFTQHYYREKVSCPHFFMITASSCSLLSQYGIQDFTPQPLPERSDERPCYSGQVRRLPPYNGWGSHEDSEGNCITVEPKAPQADFKKLFKYDGCILRFGAKLMSVIKENCERSFVISYFLADDTVQIYEVARRNSGFVGGEFLKRARVPLPGQEKFSSSRPEYFRASDFYIGSTVNLKDHIFHIISADEFTLLHMEQHPNEVSVQCHPLVVPQHMRFLFQFPVADIRAIMSKIRDAVRPQYKQFVLRCKPDVDLGEKITVSYDTLKSTLLSYLSKESLLNHEIVTVCRFFSAEQMPPPSCDRNHVRAAAQLELKRALWNNVEELTEHLSHINPTCKPYISEAQVRSTLRGCRLPFSLELVEDILQVLQHNAQGEIEVRDVLGFFNMTADQVPDIAPLNIAFELCPKLPFLHKGRLVDFNWFLHCLGLEEELVRDNY</sequence>
<keyword evidence="5" id="KW-0966">Cell projection</keyword>
<keyword evidence="2" id="KW-0963">Cytoplasm</keyword>
<accession>A0AAD4PH58</accession>
<evidence type="ECO:0000256" key="4">
    <source>
        <dbReference type="ARBA" id="ARBA00023212"/>
    </source>
</evidence>
<keyword evidence="3" id="KW-0677">Repeat</keyword>
<dbReference type="InterPro" id="IPR006602">
    <property type="entry name" value="DM10_dom"/>
</dbReference>
<evidence type="ECO:0000256" key="3">
    <source>
        <dbReference type="ARBA" id="ARBA00022737"/>
    </source>
</evidence>
<dbReference type="GO" id="GO:0005874">
    <property type="term" value="C:microtubule"/>
    <property type="evidence" value="ECO:0007669"/>
    <property type="project" value="TreeGrafter"/>
</dbReference>
<feature type="domain" description="DM10" evidence="6">
    <location>
        <begin position="238"/>
        <end position="376"/>
    </location>
</feature>
<protein>
    <recommendedName>
        <fullName evidence="6">DM10 domain-containing protein</fullName>
    </recommendedName>
</protein>
<dbReference type="GO" id="GO:0010975">
    <property type="term" value="P:regulation of neuron projection development"/>
    <property type="evidence" value="ECO:0007669"/>
    <property type="project" value="TreeGrafter"/>
</dbReference>
<dbReference type="Pfam" id="PF06565">
    <property type="entry name" value="DM10_dom"/>
    <property type="match status" value="3"/>
</dbReference>
<evidence type="ECO:0000313" key="7">
    <source>
        <dbReference type="EMBL" id="KAH8355337.1"/>
    </source>
</evidence>
<evidence type="ECO:0000256" key="1">
    <source>
        <dbReference type="ARBA" id="ARBA00004430"/>
    </source>
</evidence>
<dbReference type="AlphaFoldDB" id="A0AAD4PH58"/>
<feature type="domain" description="DM10" evidence="6">
    <location>
        <begin position="457"/>
        <end position="564"/>
    </location>
</feature>
<comment type="caution">
    <text evidence="7">The sequence shown here is derived from an EMBL/GenBank/DDBJ whole genome shotgun (WGS) entry which is preliminary data.</text>
</comment>
<dbReference type="GO" id="GO:0005930">
    <property type="term" value="C:axoneme"/>
    <property type="evidence" value="ECO:0007669"/>
    <property type="project" value="UniProtKB-SubCell"/>
</dbReference>
<evidence type="ECO:0000256" key="2">
    <source>
        <dbReference type="ARBA" id="ARBA00022490"/>
    </source>
</evidence>
<name>A0AAD4PH58_9MUSC</name>
<keyword evidence="8" id="KW-1185">Reference proteome</keyword>
<dbReference type="PROSITE" id="PS51336">
    <property type="entry name" value="DM10"/>
    <property type="match status" value="3"/>
</dbReference>
<evidence type="ECO:0000256" key="5">
    <source>
        <dbReference type="ARBA" id="ARBA00023273"/>
    </source>
</evidence>
<dbReference type="Gene3D" id="2.30.29.170">
    <property type="match status" value="3"/>
</dbReference>
<evidence type="ECO:0000313" key="8">
    <source>
        <dbReference type="Proteomes" id="UP001200034"/>
    </source>
</evidence>